<comment type="caution">
    <text evidence="1">The sequence shown here is derived from an EMBL/GenBank/DDBJ whole genome shotgun (WGS) entry which is preliminary data.</text>
</comment>
<evidence type="ECO:0000313" key="2">
    <source>
        <dbReference type="Proteomes" id="UP001055811"/>
    </source>
</evidence>
<reference evidence="2" key="1">
    <citation type="journal article" date="2022" name="Mol. Ecol. Resour.">
        <title>The genomes of chicory, endive, great burdock and yacon provide insights into Asteraceae palaeo-polyploidization history and plant inulin production.</title>
        <authorList>
            <person name="Fan W."/>
            <person name="Wang S."/>
            <person name="Wang H."/>
            <person name="Wang A."/>
            <person name="Jiang F."/>
            <person name="Liu H."/>
            <person name="Zhao H."/>
            <person name="Xu D."/>
            <person name="Zhang Y."/>
        </authorList>
    </citation>
    <scope>NUCLEOTIDE SEQUENCE [LARGE SCALE GENOMIC DNA]</scope>
    <source>
        <strain evidence="2">cv. Punajuju</strain>
    </source>
</reference>
<keyword evidence="2" id="KW-1185">Reference proteome</keyword>
<protein>
    <submittedName>
        <fullName evidence="1">Uncharacterized protein</fullName>
    </submittedName>
</protein>
<dbReference type="Proteomes" id="UP001055811">
    <property type="component" value="Linkage Group LG03"/>
</dbReference>
<dbReference type="EMBL" id="CM042011">
    <property type="protein sequence ID" value="KAI3768192.1"/>
    <property type="molecule type" value="Genomic_DNA"/>
</dbReference>
<gene>
    <name evidence="1" type="ORF">L2E82_18666</name>
</gene>
<proteinExistence type="predicted"/>
<reference evidence="1 2" key="2">
    <citation type="journal article" date="2022" name="Mol. Ecol. Resour.">
        <title>The genomes of chicory, endive, great burdock and yacon provide insights into Asteraceae paleo-polyploidization history and plant inulin production.</title>
        <authorList>
            <person name="Fan W."/>
            <person name="Wang S."/>
            <person name="Wang H."/>
            <person name="Wang A."/>
            <person name="Jiang F."/>
            <person name="Liu H."/>
            <person name="Zhao H."/>
            <person name="Xu D."/>
            <person name="Zhang Y."/>
        </authorList>
    </citation>
    <scope>NUCLEOTIDE SEQUENCE [LARGE SCALE GENOMIC DNA]</scope>
    <source>
        <strain evidence="2">cv. Punajuju</strain>
        <tissue evidence="1">Leaves</tissue>
    </source>
</reference>
<organism evidence="1 2">
    <name type="scientific">Cichorium intybus</name>
    <name type="common">Chicory</name>
    <dbReference type="NCBI Taxonomy" id="13427"/>
    <lineage>
        <taxon>Eukaryota</taxon>
        <taxon>Viridiplantae</taxon>
        <taxon>Streptophyta</taxon>
        <taxon>Embryophyta</taxon>
        <taxon>Tracheophyta</taxon>
        <taxon>Spermatophyta</taxon>
        <taxon>Magnoliopsida</taxon>
        <taxon>eudicotyledons</taxon>
        <taxon>Gunneridae</taxon>
        <taxon>Pentapetalae</taxon>
        <taxon>asterids</taxon>
        <taxon>campanulids</taxon>
        <taxon>Asterales</taxon>
        <taxon>Asteraceae</taxon>
        <taxon>Cichorioideae</taxon>
        <taxon>Cichorieae</taxon>
        <taxon>Cichoriinae</taxon>
        <taxon>Cichorium</taxon>
    </lineage>
</organism>
<accession>A0ACB9FC29</accession>
<name>A0ACB9FC29_CICIN</name>
<sequence>MATAIHITCTATIEGRLSNVSDSTSTSSVSDQEECIKSNSTCVRRSRKWRKLMKKVVDGSKKSIYGSSKPLKFRYDAFLDYAAMTDRLPQPALLTISLRTTQLPHRKRPQTFEDEEVTTPRSLRKP</sequence>
<evidence type="ECO:0000313" key="1">
    <source>
        <dbReference type="EMBL" id="KAI3768192.1"/>
    </source>
</evidence>